<name>A0AAN9XZ91_9HEMI</name>
<protein>
    <recommendedName>
        <fullName evidence="1">Thioredoxin domain-containing protein</fullName>
    </recommendedName>
</protein>
<dbReference type="CDD" id="cd20071">
    <property type="entry name" value="SET_SMYD"/>
    <property type="match status" value="1"/>
</dbReference>
<reference evidence="2 3" key="1">
    <citation type="submission" date="2024-03" db="EMBL/GenBank/DDBJ databases">
        <title>Adaptation during the transition from Ophiocordyceps entomopathogen to insect associate is accompanied by gene loss and intensified selection.</title>
        <authorList>
            <person name="Ward C.M."/>
            <person name="Onetto C.A."/>
            <person name="Borneman A.R."/>
        </authorList>
    </citation>
    <scope>NUCLEOTIDE SEQUENCE [LARGE SCALE GENOMIC DNA]</scope>
    <source>
        <strain evidence="2">AWRI1</strain>
        <tissue evidence="2">Single Adult Female</tissue>
    </source>
</reference>
<evidence type="ECO:0000313" key="2">
    <source>
        <dbReference type="EMBL" id="KAK7575929.1"/>
    </source>
</evidence>
<keyword evidence="3" id="KW-1185">Reference proteome</keyword>
<dbReference type="EMBL" id="JBBCAQ010000036">
    <property type="protein sequence ID" value="KAK7575929.1"/>
    <property type="molecule type" value="Genomic_DNA"/>
</dbReference>
<dbReference type="Proteomes" id="UP001367676">
    <property type="component" value="Unassembled WGS sequence"/>
</dbReference>
<dbReference type="SUPFAM" id="SSF82199">
    <property type="entry name" value="SET domain"/>
    <property type="match status" value="2"/>
</dbReference>
<sequence>MYNKVLTVEYSESNNLKKSYKPDRVPPNIWKASNFISEFHQRKFVEDVFHKISQPYLTSVTDEDLPDINVVNTLASVISSDFIEKHRFNKLKNETVQNRTEVESDIDDGSRKYLANCEKYEYVGSPTVEIVNLTRFDEVLSIKPNITNRTIPASCVLALFYAHTCPFSAMVAPHFNALARTFPSIKMIAINTKKYQIINSQFGIVGVPSLMLFHNGRPVLKFNRQFYTLAQFSKFITHYTGIEADPKMFVASTDFGGPLSGIPKQETDYNLPLSWAVIALWLLNIIINSGSPKCPKCKWPVCNIQCSGLQTQPHSLECVVLAAENRKDRKKYKYELITPLRCILQKKFNPTKWEIISQMEDHVDTRTSNTDIYRDDQELYSLLKKQILDNLSEYSDVTENLFHRICGILDVNGIDVPTGSTELFALYQTFGLIEHSCLPNIKISFNNLQISVKSAKHIPKDENLRTMYTNVLWGTHMRQEHLLSTKYFTCVCPRCKDPTELGTYFSAIRCLQDTCNGYLLPVNPVAMDDHWKCSKCPIAMPSNDVNEIVSAFSFEVEHILEQSNPDVQQVEALLMKLLSVLHPHHYTCFSLKHSLIQLYGRRDGYQYSDLSTDLLNRKIEYCRELMSILRILDETSSRASFYMAVIKYELSSAILETMRRTFMETLNLSLICENGKESKNLLIETVALLKEDKNSDMSLRLISSCKNLFKEIDDLMKGQFFTDY</sequence>
<dbReference type="InterPro" id="IPR046341">
    <property type="entry name" value="SET_dom_sf"/>
</dbReference>
<dbReference type="InterPro" id="IPR013766">
    <property type="entry name" value="Thioredoxin_domain"/>
</dbReference>
<evidence type="ECO:0000313" key="3">
    <source>
        <dbReference type="Proteomes" id="UP001367676"/>
    </source>
</evidence>
<dbReference type="SUPFAM" id="SSF52833">
    <property type="entry name" value="Thioredoxin-like"/>
    <property type="match status" value="1"/>
</dbReference>
<dbReference type="Gene3D" id="3.40.30.10">
    <property type="entry name" value="Glutaredoxin"/>
    <property type="match status" value="1"/>
</dbReference>
<proteinExistence type="predicted"/>
<dbReference type="InterPro" id="IPR053010">
    <property type="entry name" value="SET_SmydA-8"/>
</dbReference>
<feature type="domain" description="Thioredoxin" evidence="1">
    <location>
        <begin position="90"/>
        <end position="241"/>
    </location>
</feature>
<dbReference type="PANTHER" id="PTHR46455:SF2">
    <property type="entry name" value="AT24727P"/>
    <property type="match status" value="1"/>
</dbReference>
<dbReference type="Gene3D" id="1.10.220.160">
    <property type="match status" value="1"/>
</dbReference>
<dbReference type="Gene3D" id="2.170.270.10">
    <property type="entry name" value="SET domain"/>
    <property type="match status" value="1"/>
</dbReference>
<dbReference type="Pfam" id="PF00085">
    <property type="entry name" value="Thioredoxin"/>
    <property type="match status" value="1"/>
</dbReference>
<organism evidence="2 3">
    <name type="scientific">Parthenolecanium corni</name>
    <dbReference type="NCBI Taxonomy" id="536013"/>
    <lineage>
        <taxon>Eukaryota</taxon>
        <taxon>Metazoa</taxon>
        <taxon>Ecdysozoa</taxon>
        <taxon>Arthropoda</taxon>
        <taxon>Hexapoda</taxon>
        <taxon>Insecta</taxon>
        <taxon>Pterygota</taxon>
        <taxon>Neoptera</taxon>
        <taxon>Paraneoptera</taxon>
        <taxon>Hemiptera</taxon>
        <taxon>Sternorrhyncha</taxon>
        <taxon>Coccoidea</taxon>
        <taxon>Coccidae</taxon>
        <taxon>Parthenolecanium</taxon>
    </lineage>
</organism>
<gene>
    <name evidence="2" type="ORF">V9T40_012215</name>
</gene>
<comment type="caution">
    <text evidence="2">The sequence shown here is derived from an EMBL/GenBank/DDBJ whole genome shotgun (WGS) entry which is preliminary data.</text>
</comment>
<dbReference type="InterPro" id="IPR036249">
    <property type="entry name" value="Thioredoxin-like_sf"/>
</dbReference>
<dbReference type="Gene3D" id="6.10.140.2220">
    <property type="match status" value="1"/>
</dbReference>
<dbReference type="AlphaFoldDB" id="A0AAN9XZ91"/>
<dbReference type="PANTHER" id="PTHR46455">
    <property type="entry name" value="SET AND MYND DOMAIN CONTAINING, ARTHROPOD-SPECIFIC, MEMBER 4, ISOFORM A"/>
    <property type="match status" value="1"/>
</dbReference>
<evidence type="ECO:0000259" key="1">
    <source>
        <dbReference type="PROSITE" id="PS51352"/>
    </source>
</evidence>
<accession>A0AAN9XZ91</accession>
<dbReference type="PROSITE" id="PS51352">
    <property type="entry name" value="THIOREDOXIN_2"/>
    <property type="match status" value="1"/>
</dbReference>